<protein>
    <submittedName>
        <fullName evidence="2">Uncharacterized protein</fullName>
    </submittedName>
</protein>
<keyword evidence="1" id="KW-1133">Transmembrane helix</keyword>
<evidence type="ECO:0000256" key="1">
    <source>
        <dbReference type="SAM" id="Phobius"/>
    </source>
</evidence>
<keyword evidence="1" id="KW-0812">Transmembrane</keyword>
<comment type="caution">
    <text evidence="2">The sequence shown here is derived from an EMBL/GenBank/DDBJ whole genome shotgun (WGS) entry which is preliminary data.</text>
</comment>
<feature type="transmembrane region" description="Helical" evidence="1">
    <location>
        <begin position="128"/>
        <end position="147"/>
    </location>
</feature>
<name>A0A934KGN0_9FLAO</name>
<gene>
    <name evidence="2" type="ORF">JEM65_00820</name>
</gene>
<sequence>MFTLEVLDSILASFHKETAHKKYFKSIEILLYQNILFKDKLTHLMIEKSLGKLISDNYVVKIASETLTKDSTDIFTYELTWEGNFFLFQGGYTGEYLEKHEEKKRLLKLENEQIIIARNTGKIQKQQVVLSIILVVLTGVTAVYYILEILKFLGYFQKLN</sequence>
<evidence type="ECO:0000313" key="3">
    <source>
        <dbReference type="Proteomes" id="UP000662373"/>
    </source>
</evidence>
<dbReference type="AlphaFoldDB" id="A0A934KGN0"/>
<keyword evidence="1" id="KW-0472">Membrane</keyword>
<evidence type="ECO:0000313" key="2">
    <source>
        <dbReference type="EMBL" id="MBJ7879201.1"/>
    </source>
</evidence>
<reference evidence="2 3" key="1">
    <citation type="submission" date="2020-09" db="EMBL/GenBank/DDBJ databases">
        <title>Draft genome of Gelidibacter salicanalis PAMC21136.</title>
        <authorList>
            <person name="Park H."/>
        </authorList>
    </citation>
    <scope>NUCLEOTIDE SEQUENCE [LARGE SCALE GENOMIC DNA]</scope>
    <source>
        <strain evidence="2 3">PAMC21136</strain>
    </source>
</reference>
<dbReference type="Proteomes" id="UP000662373">
    <property type="component" value="Unassembled WGS sequence"/>
</dbReference>
<keyword evidence="3" id="KW-1185">Reference proteome</keyword>
<accession>A0A934KGN0</accession>
<proteinExistence type="predicted"/>
<organism evidence="2 3">
    <name type="scientific">Gelidibacter salicanalis</name>
    <dbReference type="NCBI Taxonomy" id="291193"/>
    <lineage>
        <taxon>Bacteria</taxon>
        <taxon>Pseudomonadati</taxon>
        <taxon>Bacteroidota</taxon>
        <taxon>Flavobacteriia</taxon>
        <taxon>Flavobacteriales</taxon>
        <taxon>Flavobacteriaceae</taxon>
        <taxon>Gelidibacter</taxon>
    </lineage>
</organism>
<dbReference type="EMBL" id="JAEHJZ010000001">
    <property type="protein sequence ID" value="MBJ7879201.1"/>
    <property type="molecule type" value="Genomic_DNA"/>
</dbReference>
<dbReference type="RefSeq" id="WP_199596647.1">
    <property type="nucleotide sequence ID" value="NZ_JAEHJZ010000001.1"/>
</dbReference>